<dbReference type="OrthoDB" id="7442607at2759"/>
<dbReference type="SUPFAM" id="SSF49417">
    <property type="entry name" value="p53-like transcription factors"/>
    <property type="match status" value="1"/>
</dbReference>
<evidence type="ECO:0000256" key="5">
    <source>
        <dbReference type="ARBA" id="ARBA00023242"/>
    </source>
</evidence>
<dbReference type="GO" id="GO:0000981">
    <property type="term" value="F:DNA-binding transcription factor activity, RNA polymerase II-specific"/>
    <property type="evidence" value="ECO:0007669"/>
    <property type="project" value="TreeGrafter"/>
</dbReference>
<evidence type="ECO:0000256" key="6">
    <source>
        <dbReference type="PROSITE-ProRule" id="PRU00201"/>
    </source>
</evidence>
<dbReference type="CDD" id="cd20187">
    <property type="entry name" value="T-box_TBX1_10-like"/>
    <property type="match status" value="1"/>
</dbReference>
<evidence type="ECO:0000259" key="8">
    <source>
        <dbReference type="PROSITE" id="PS50252"/>
    </source>
</evidence>
<feature type="compositionally biased region" description="Basic residues" evidence="7">
    <location>
        <begin position="489"/>
        <end position="501"/>
    </location>
</feature>
<evidence type="ECO:0000256" key="2">
    <source>
        <dbReference type="ARBA" id="ARBA00023015"/>
    </source>
</evidence>
<feature type="compositionally biased region" description="Low complexity" evidence="7">
    <location>
        <begin position="512"/>
        <end position="523"/>
    </location>
</feature>
<evidence type="ECO:0000256" key="3">
    <source>
        <dbReference type="ARBA" id="ARBA00023125"/>
    </source>
</evidence>
<dbReference type="Pfam" id="PF00907">
    <property type="entry name" value="T-box"/>
    <property type="match status" value="1"/>
</dbReference>
<dbReference type="Gene3D" id="2.60.40.820">
    <property type="entry name" value="Transcription factor, T-box"/>
    <property type="match status" value="1"/>
</dbReference>
<dbReference type="Proteomes" id="UP001652620">
    <property type="component" value="Chromosome 4"/>
</dbReference>
<dbReference type="PANTHER" id="PTHR11267:SF195">
    <property type="entry name" value="OPTOMOTOR-BLIND-RELATED-GENE-1, ISOFORM A"/>
    <property type="match status" value="1"/>
</dbReference>
<dbReference type="InterPro" id="IPR018186">
    <property type="entry name" value="TF_T-box_CS"/>
</dbReference>
<feature type="compositionally biased region" description="Basic residues" evidence="7">
    <location>
        <begin position="385"/>
        <end position="398"/>
    </location>
</feature>
<feature type="region of interest" description="Disordered" evidence="7">
    <location>
        <begin position="461"/>
        <end position="526"/>
    </location>
</feature>
<dbReference type="InParanoid" id="A0A6I9UVX6"/>
<dbReference type="GO" id="GO:0045893">
    <property type="term" value="P:positive regulation of DNA-templated transcription"/>
    <property type="evidence" value="ECO:0007669"/>
    <property type="project" value="InterPro"/>
</dbReference>
<dbReference type="PROSITE" id="PS01283">
    <property type="entry name" value="TBOX_1"/>
    <property type="match status" value="1"/>
</dbReference>
<dbReference type="SMART" id="SM00425">
    <property type="entry name" value="TBOX"/>
    <property type="match status" value="1"/>
</dbReference>
<feature type="compositionally biased region" description="Low complexity" evidence="7">
    <location>
        <begin position="95"/>
        <end position="139"/>
    </location>
</feature>
<comment type="caution">
    <text evidence="6">Lacks conserved residue(s) required for the propagation of feature annotation.</text>
</comment>
<protein>
    <submittedName>
        <fullName evidence="10">T-box transcription factor TBX1 isoform X1</fullName>
    </submittedName>
</protein>
<keyword evidence="5 6" id="KW-0539">Nucleus</keyword>
<dbReference type="InterPro" id="IPR008967">
    <property type="entry name" value="p53-like_TF_DNA-bd_sf"/>
</dbReference>
<dbReference type="InterPro" id="IPR001699">
    <property type="entry name" value="TF_T-box"/>
</dbReference>
<comment type="subcellular location">
    <subcellularLocation>
        <location evidence="1 6">Nucleus</location>
    </subcellularLocation>
</comment>
<keyword evidence="2" id="KW-0805">Transcription regulation</keyword>
<dbReference type="PANTHER" id="PTHR11267">
    <property type="entry name" value="T-BOX PROTEIN-RELATED"/>
    <property type="match status" value="1"/>
</dbReference>
<dbReference type="InterPro" id="IPR036960">
    <property type="entry name" value="T-box_sf"/>
</dbReference>
<dbReference type="PROSITE" id="PS01264">
    <property type="entry name" value="TBOX_2"/>
    <property type="match status" value="1"/>
</dbReference>
<feature type="region of interest" description="Disordered" evidence="7">
    <location>
        <begin position="92"/>
        <end position="166"/>
    </location>
</feature>
<name>A0A6I9UVX6_BACDO</name>
<feature type="region of interest" description="Disordered" evidence="7">
    <location>
        <begin position="356"/>
        <end position="414"/>
    </location>
</feature>
<dbReference type="RefSeq" id="XP_011198562.2">
    <property type="nucleotide sequence ID" value="XM_011200260.4"/>
</dbReference>
<feature type="compositionally biased region" description="Polar residues" evidence="7">
    <location>
        <begin position="472"/>
        <end position="484"/>
    </location>
</feature>
<proteinExistence type="predicted"/>
<evidence type="ECO:0000313" key="9">
    <source>
        <dbReference type="Proteomes" id="UP001652620"/>
    </source>
</evidence>
<dbReference type="GO" id="GO:0000978">
    <property type="term" value="F:RNA polymerase II cis-regulatory region sequence-specific DNA binding"/>
    <property type="evidence" value="ECO:0007669"/>
    <property type="project" value="InterPro"/>
</dbReference>
<dbReference type="FunCoup" id="A0A6I9UVX6">
    <property type="interactions" value="8"/>
</dbReference>
<keyword evidence="9" id="KW-1185">Reference proteome</keyword>
<feature type="compositionally biased region" description="Low complexity" evidence="7">
    <location>
        <begin position="399"/>
        <end position="409"/>
    </location>
</feature>
<dbReference type="GO" id="GO:0000785">
    <property type="term" value="C:chromatin"/>
    <property type="evidence" value="ECO:0007669"/>
    <property type="project" value="TreeGrafter"/>
</dbReference>
<dbReference type="AlphaFoldDB" id="A0A6I9UVX6"/>
<dbReference type="KEGG" id="bdr:105222788"/>
<feature type="domain" description="T-box" evidence="8">
    <location>
        <begin position="177"/>
        <end position="362"/>
    </location>
</feature>
<evidence type="ECO:0000313" key="10">
    <source>
        <dbReference type="RefSeq" id="XP_011198562.2"/>
    </source>
</evidence>
<evidence type="ECO:0000256" key="4">
    <source>
        <dbReference type="ARBA" id="ARBA00023163"/>
    </source>
</evidence>
<evidence type="ECO:0000256" key="1">
    <source>
        <dbReference type="ARBA" id="ARBA00004123"/>
    </source>
</evidence>
<accession>A0A6I9UVX6</accession>
<reference evidence="10" key="1">
    <citation type="submission" date="2025-08" db="UniProtKB">
        <authorList>
            <consortium name="RefSeq"/>
        </authorList>
    </citation>
    <scope>IDENTIFICATION</scope>
    <source>
        <tissue evidence="10">Adult</tissue>
    </source>
</reference>
<keyword evidence="3 6" id="KW-0238">DNA-binding</keyword>
<keyword evidence="4" id="KW-0804">Transcription</keyword>
<sequence length="688" mass="75217">MHQAIYRRPVTNFMGPNECASAMVSTMSFMDNGGLSTNIADYGCYTTDYWATPYTGGLSPMKQIEACIQTAGKDRSSYKPLEHIDAKMTDLETQSNNSSGGNSISSNTGSSCSDSSSNNNNNNTSYSNSNDNGNSSITTQGKKYKSNKKEATTNNNNNNNKSEEPMHPTLAQAVVVLETKALWDKFHEQGTEMIVTKTGRRMFPTFQVRIGGLDPQATYIMMMDFVPVDDKRYRYAFHNSSWVVAGKADPISPPRIHVHPDSPAPGANWMKQIILFDKLKLTNNQLDENGHIILNSMHRYQPRFHIVYLPPKNNSLDENEHSSHFRTFIFPETSFTAVTAYQNQRVTQLKIVSNPFAKGFRDDGTNDVTSGPMGMSQMSQESQARMKHHNAQHHHHHQQQQQQHIQQQQLKANSKDVNLAVAELENQQNALISAHVIQPVNDSPSAPITANTSPELLSYQQCLSSGGSSGSANDHISNGLMPSTNGGGHHLHNHHHHHNHGQHSISPKLDHAAAGTNTTTPAGVSPYTHATVAAHNGTGSASNAGGLMPTAHAHAAHTHHTHLNMNLSAAAAAQSQMMSTAVTQSPHVPHSQVMAANIYSSIAQPYASENSNFGAIYHHQHYHSGYGNPYDKLKVTSHMRQSPATTAGSPTAMATAAANAYGISSYQSFYGSPHQMMRPNGYIDLVPR</sequence>
<dbReference type="GO" id="GO:0001708">
    <property type="term" value="P:cell fate specification"/>
    <property type="evidence" value="ECO:0007669"/>
    <property type="project" value="TreeGrafter"/>
</dbReference>
<evidence type="ECO:0000256" key="7">
    <source>
        <dbReference type="SAM" id="MobiDB-lite"/>
    </source>
</evidence>
<organism evidence="9 10">
    <name type="scientific">Bactrocera dorsalis</name>
    <name type="common">Oriental fruit fly</name>
    <name type="synonym">Dacus dorsalis</name>
    <dbReference type="NCBI Taxonomy" id="27457"/>
    <lineage>
        <taxon>Eukaryota</taxon>
        <taxon>Metazoa</taxon>
        <taxon>Ecdysozoa</taxon>
        <taxon>Arthropoda</taxon>
        <taxon>Hexapoda</taxon>
        <taxon>Insecta</taxon>
        <taxon>Pterygota</taxon>
        <taxon>Neoptera</taxon>
        <taxon>Endopterygota</taxon>
        <taxon>Diptera</taxon>
        <taxon>Brachycera</taxon>
        <taxon>Muscomorpha</taxon>
        <taxon>Tephritoidea</taxon>
        <taxon>Tephritidae</taxon>
        <taxon>Bactrocera</taxon>
        <taxon>Bactrocera</taxon>
    </lineage>
</organism>
<dbReference type="GeneID" id="105222788"/>
<dbReference type="PRINTS" id="PR00937">
    <property type="entry name" value="TBOX"/>
</dbReference>
<gene>
    <name evidence="10" type="primary">LOC105222788</name>
</gene>
<dbReference type="GO" id="GO:0005634">
    <property type="term" value="C:nucleus"/>
    <property type="evidence" value="ECO:0007669"/>
    <property type="project" value="UniProtKB-SubCell"/>
</dbReference>
<dbReference type="InterPro" id="IPR046360">
    <property type="entry name" value="T-box_DNA-bd"/>
</dbReference>
<dbReference type="PROSITE" id="PS50252">
    <property type="entry name" value="TBOX_3"/>
    <property type="match status" value="1"/>
</dbReference>